<dbReference type="InParanoid" id="C1FFL1"/>
<evidence type="ECO:0000256" key="2">
    <source>
        <dbReference type="PIRSR" id="PIRSR000106-1"/>
    </source>
</evidence>
<feature type="binding site" evidence="3">
    <location>
        <position position="128"/>
    </location>
    <ligand>
        <name>(S)-malate</name>
        <dbReference type="ChEBI" id="CHEBI:15589"/>
    </ligand>
</feature>
<dbReference type="GO" id="GO:0006108">
    <property type="term" value="P:malate metabolic process"/>
    <property type="evidence" value="ECO:0007669"/>
    <property type="project" value="TreeGrafter"/>
</dbReference>
<dbReference type="EMBL" id="CP001575">
    <property type="protein sequence ID" value="ACO69391.1"/>
    <property type="molecule type" value="Genomic_DNA"/>
</dbReference>
<dbReference type="OrthoDB" id="5365701at2759"/>
<dbReference type="PANTHER" id="PTHR23406:SF90">
    <property type="entry name" value="MALIC ENZYME-RELATED"/>
    <property type="match status" value="1"/>
</dbReference>
<dbReference type="FunCoup" id="C1FFL1">
    <property type="interactions" value="1747"/>
</dbReference>
<dbReference type="NCBIfam" id="NF010052">
    <property type="entry name" value="PRK13529.1"/>
    <property type="match status" value="1"/>
</dbReference>
<proteinExistence type="inferred from homology"/>
<dbReference type="GO" id="GO:0009507">
    <property type="term" value="C:chloroplast"/>
    <property type="evidence" value="ECO:0007669"/>
    <property type="project" value="TreeGrafter"/>
</dbReference>
<dbReference type="GO" id="GO:0046872">
    <property type="term" value="F:metal ion binding"/>
    <property type="evidence" value="ECO:0007669"/>
    <property type="project" value="UniProtKB-KW"/>
</dbReference>
<keyword evidence="8" id="KW-1185">Reference proteome</keyword>
<evidence type="ECO:0000313" key="7">
    <source>
        <dbReference type="EMBL" id="ACO69391.1"/>
    </source>
</evidence>
<dbReference type="InterPro" id="IPR046346">
    <property type="entry name" value="Aminoacid_DH-like_N_sf"/>
</dbReference>
<feature type="active site" description="Proton donor" evidence="2">
    <location>
        <position position="75"/>
    </location>
</feature>
<dbReference type="eggNOG" id="KOG1257">
    <property type="taxonomic scope" value="Eukaryota"/>
</dbReference>
<dbReference type="Pfam" id="PF03949">
    <property type="entry name" value="Malic_M"/>
    <property type="match status" value="1"/>
</dbReference>
<feature type="binding site" evidence="4">
    <location>
        <position position="242"/>
    </location>
    <ligand>
        <name>a divalent metal cation</name>
        <dbReference type="ChEBI" id="CHEBI:60240"/>
    </ligand>
</feature>
<dbReference type="RefSeq" id="XP_002508133.1">
    <property type="nucleotide sequence ID" value="XM_002508087.1"/>
</dbReference>
<dbReference type="InterPro" id="IPR037062">
    <property type="entry name" value="Malic_N_dom_sf"/>
</dbReference>
<gene>
    <name evidence="7" type="primary">NADP-ME_3</name>
    <name evidence="7" type="ORF">MICPUN_97726</name>
</gene>
<dbReference type="InterPro" id="IPR012301">
    <property type="entry name" value="Malic_N_dom"/>
</dbReference>
<dbReference type="SUPFAM" id="SSF53223">
    <property type="entry name" value="Aminoacid dehydrogenase-like, N-terminal domain"/>
    <property type="match status" value="1"/>
</dbReference>
<protein>
    <submittedName>
        <fullName evidence="7">Malic oxidoreductase mitochondrial</fullName>
    </submittedName>
</protein>
<dbReference type="KEGG" id="mis:MICPUN_97726"/>
<comment type="cofactor">
    <cofactor evidence="4">
        <name>Mg(2+)</name>
        <dbReference type="ChEBI" id="CHEBI:18420"/>
    </cofactor>
    <cofactor evidence="4">
        <name>Mn(2+)</name>
        <dbReference type="ChEBI" id="CHEBI:29035"/>
    </cofactor>
    <text evidence="4">Divalent metal cations. Prefers magnesium or manganese.</text>
</comment>
<dbReference type="GO" id="GO:0051287">
    <property type="term" value="F:NAD binding"/>
    <property type="evidence" value="ECO:0007669"/>
    <property type="project" value="InterPro"/>
</dbReference>
<dbReference type="PANTHER" id="PTHR23406">
    <property type="entry name" value="MALIC ENZYME-RELATED"/>
    <property type="match status" value="1"/>
</dbReference>
<keyword evidence="4" id="KW-0479">Metal-binding</keyword>
<evidence type="ECO:0000259" key="5">
    <source>
        <dbReference type="SMART" id="SM00919"/>
    </source>
</evidence>
<evidence type="ECO:0000259" key="6">
    <source>
        <dbReference type="SMART" id="SM01274"/>
    </source>
</evidence>
<dbReference type="OMA" id="EVPVTPW"/>
<evidence type="ECO:0000256" key="3">
    <source>
        <dbReference type="PIRSR" id="PIRSR000106-2"/>
    </source>
</evidence>
<feature type="domain" description="Malic enzyme N-terminal" evidence="6">
    <location>
        <begin position="52"/>
        <end position="233"/>
    </location>
</feature>
<dbReference type="GeneID" id="8245480"/>
<dbReference type="STRING" id="296587.C1FFL1"/>
<dbReference type="PIRSF" id="PIRSF000106">
    <property type="entry name" value="ME"/>
    <property type="match status" value="1"/>
</dbReference>
<organism evidence="7 8">
    <name type="scientific">Micromonas commoda (strain RCC299 / NOUM17 / CCMP2709)</name>
    <name type="common">Picoplanktonic green alga</name>
    <dbReference type="NCBI Taxonomy" id="296587"/>
    <lineage>
        <taxon>Eukaryota</taxon>
        <taxon>Viridiplantae</taxon>
        <taxon>Chlorophyta</taxon>
        <taxon>Mamiellophyceae</taxon>
        <taxon>Mamiellales</taxon>
        <taxon>Mamiellaceae</taxon>
        <taxon>Micromonas</taxon>
    </lineage>
</organism>
<dbReference type="Gene3D" id="3.40.50.10380">
    <property type="entry name" value="Malic enzyme, N-terminal domain"/>
    <property type="match status" value="1"/>
</dbReference>
<dbReference type="AlphaFoldDB" id="C1FFL1"/>
<dbReference type="GO" id="GO:0004473">
    <property type="term" value="F:malate dehydrogenase (decarboxylating) (NADP+) activity"/>
    <property type="evidence" value="ECO:0007669"/>
    <property type="project" value="TreeGrafter"/>
</dbReference>
<dbReference type="InterPro" id="IPR001891">
    <property type="entry name" value="Malic_OxRdtase"/>
</dbReference>
<dbReference type="SMART" id="SM00919">
    <property type="entry name" value="Malic_M"/>
    <property type="match status" value="1"/>
</dbReference>
<name>C1FFL1_MICCC</name>
<feature type="binding site" evidence="4">
    <location>
        <position position="219"/>
    </location>
    <ligand>
        <name>a divalent metal cation</name>
        <dbReference type="ChEBI" id="CHEBI:60240"/>
    </ligand>
</feature>
<feature type="active site" description="Proton acceptor" evidence="2">
    <location>
        <position position="146"/>
    </location>
</feature>
<sequence>MAFSEEERYKMHLLGLLPPGKFTQNTQVKRVMRVIRGLSDPTEQHLHLLGLLERNERLFYRVLVEHQDELFPIIYTPTVGRVCKKFSEVFYGPRALYITSRDKGRIYDILKNWPEKHLKLLVVTDGERVMGLGDLGVQGIGVAVAKSCLYTSMGGLDPADVLPVCIDVGTNNESLLNDPLYIGQKTRRVEGEAYDELMDEFVDAVKLRFGDRVIVQFEDFSNQNGKRLQERYATRAATFNDDISGVAATTLAGVIASLPKTGMKKVGDHTFLVAGAGETGTGIGEMIAEYIAQDEKIPINEARKRVWMVDSKGLITRSRAEKEEDLALHKLPWAHGGKRECATVLEAVEAVRPTALIGAVLQKMGECAQAPLVFALSRPENIAECTAKEAYDATGGRCVFAGGCQVEPFVHAGRGVEIRASTSAYVFPGFAYGLTLADAHRVRTPMWLEAAEAVASMVTEEDLGKGAVYPRMAKIREVSAMVAARVAMKCHEMGVASIPGKPPSSAKMLADAKRLMYNPAYRCYM</sequence>
<feature type="binding site" evidence="4">
    <location>
        <position position="218"/>
    </location>
    <ligand>
        <name>a divalent metal cation</name>
        <dbReference type="ChEBI" id="CHEBI:60240"/>
    </ligand>
</feature>
<dbReference type="SMART" id="SM01274">
    <property type="entry name" value="malic"/>
    <property type="match status" value="1"/>
</dbReference>
<reference evidence="7 8" key="1">
    <citation type="journal article" date="2009" name="Science">
        <title>Green evolution and dynamic adaptations revealed by genomes of the marine picoeukaryotes Micromonas.</title>
        <authorList>
            <person name="Worden A.Z."/>
            <person name="Lee J.H."/>
            <person name="Mock T."/>
            <person name="Rouze P."/>
            <person name="Simmons M.P."/>
            <person name="Aerts A.L."/>
            <person name="Allen A.E."/>
            <person name="Cuvelier M.L."/>
            <person name="Derelle E."/>
            <person name="Everett M.V."/>
            <person name="Foulon E."/>
            <person name="Grimwood J."/>
            <person name="Gundlach H."/>
            <person name="Henrissat B."/>
            <person name="Napoli C."/>
            <person name="McDonald S.M."/>
            <person name="Parker M.S."/>
            <person name="Rombauts S."/>
            <person name="Salamov A."/>
            <person name="Von Dassow P."/>
            <person name="Badger J.H."/>
            <person name="Coutinho P.M."/>
            <person name="Demir E."/>
            <person name="Dubchak I."/>
            <person name="Gentemann C."/>
            <person name="Eikrem W."/>
            <person name="Gready J.E."/>
            <person name="John U."/>
            <person name="Lanier W."/>
            <person name="Lindquist E.A."/>
            <person name="Lucas S."/>
            <person name="Mayer K.F."/>
            <person name="Moreau H."/>
            <person name="Not F."/>
            <person name="Otillar R."/>
            <person name="Panaud O."/>
            <person name="Pangilinan J."/>
            <person name="Paulsen I."/>
            <person name="Piegu B."/>
            <person name="Poliakov A."/>
            <person name="Robbens S."/>
            <person name="Schmutz J."/>
            <person name="Toulza E."/>
            <person name="Wyss T."/>
            <person name="Zelensky A."/>
            <person name="Zhou K."/>
            <person name="Armbrust E.V."/>
            <person name="Bhattacharya D."/>
            <person name="Goodenough U.W."/>
            <person name="Van de Peer Y."/>
            <person name="Grigoriev I.V."/>
        </authorList>
    </citation>
    <scope>NUCLEOTIDE SEQUENCE [LARGE SCALE GENOMIC DNA]</scope>
    <source>
        <strain evidence="8">RCC299 / NOUM17</strain>
    </source>
</reference>
<accession>C1FFL1</accession>
<dbReference type="Pfam" id="PF00390">
    <property type="entry name" value="malic"/>
    <property type="match status" value="1"/>
</dbReference>
<dbReference type="InterPro" id="IPR012302">
    <property type="entry name" value="Malic_NAD-bd"/>
</dbReference>
<dbReference type="PRINTS" id="PR00072">
    <property type="entry name" value="MALOXRDTASE"/>
</dbReference>
<evidence type="ECO:0000313" key="8">
    <source>
        <dbReference type="Proteomes" id="UP000002009"/>
    </source>
</evidence>
<dbReference type="InterPro" id="IPR036291">
    <property type="entry name" value="NAD(P)-bd_dom_sf"/>
</dbReference>
<comment type="similarity">
    <text evidence="1">Belongs to the malic enzymes family.</text>
</comment>
<evidence type="ECO:0000256" key="1">
    <source>
        <dbReference type="ARBA" id="ARBA00008785"/>
    </source>
</evidence>
<dbReference type="SUPFAM" id="SSF51735">
    <property type="entry name" value="NAD(P)-binding Rossmann-fold domains"/>
    <property type="match status" value="1"/>
</dbReference>
<dbReference type="Gene3D" id="3.40.50.720">
    <property type="entry name" value="NAD(P)-binding Rossmann-like Domain"/>
    <property type="match status" value="1"/>
</dbReference>
<evidence type="ECO:0000256" key="4">
    <source>
        <dbReference type="PIRSR" id="PIRSR000106-3"/>
    </source>
</evidence>
<feature type="domain" description="Malic enzyme NAD-binding" evidence="5">
    <location>
        <begin position="243"/>
        <end position="491"/>
    </location>
</feature>
<dbReference type="Proteomes" id="UP000002009">
    <property type="component" value="Chromosome 8"/>
</dbReference>